<accession>A0A222GC02</accession>
<dbReference type="AlphaFoldDB" id="A0A222GC02"/>
<organism evidence="1 2">
    <name type="scientific">Cognaticolwellia beringensis</name>
    <dbReference type="NCBI Taxonomy" id="1967665"/>
    <lineage>
        <taxon>Bacteria</taxon>
        <taxon>Pseudomonadati</taxon>
        <taxon>Pseudomonadota</taxon>
        <taxon>Gammaproteobacteria</taxon>
        <taxon>Alteromonadales</taxon>
        <taxon>Colwelliaceae</taxon>
        <taxon>Cognaticolwellia</taxon>
    </lineage>
</organism>
<sequence length="125" mass="14297">MSHYIDGFVHAIPRDRLENYKRLVAKVAEIWKEHGALDYWECVGDDLHLAGTRSFIDLVDAKEDETILFGWVVFDSREERDLANAKVAADPRMEQLMAESNIEFDAQRMAYGGFQPFISSTNVNA</sequence>
<dbReference type="PIRSF" id="PIRSF007028">
    <property type="entry name" value="UCP007028"/>
    <property type="match status" value="1"/>
</dbReference>
<dbReference type="Pfam" id="PF07237">
    <property type="entry name" value="DUF1428"/>
    <property type="match status" value="1"/>
</dbReference>
<dbReference type="OrthoDB" id="9792392at2"/>
<reference evidence="1 2" key="1">
    <citation type="submission" date="2017-08" db="EMBL/GenBank/DDBJ databases">
        <title>Complete genome of Colwellia sp. NB097-1, a psychrophile bacterium ioslated from Bering Sea.</title>
        <authorList>
            <person name="Chen X."/>
        </authorList>
    </citation>
    <scope>NUCLEOTIDE SEQUENCE [LARGE SCALE GENOMIC DNA]</scope>
    <source>
        <strain evidence="1 2">NB097-1</strain>
    </source>
</reference>
<dbReference type="SUPFAM" id="SSF54909">
    <property type="entry name" value="Dimeric alpha+beta barrel"/>
    <property type="match status" value="1"/>
</dbReference>
<dbReference type="InterPro" id="IPR009874">
    <property type="entry name" value="DUF1428"/>
</dbReference>
<keyword evidence="2" id="KW-1185">Reference proteome</keyword>
<evidence type="ECO:0000313" key="2">
    <source>
        <dbReference type="Proteomes" id="UP000202259"/>
    </source>
</evidence>
<dbReference type="Proteomes" id="UP000202259">
    <property type="component" value="Chromosome"/>
</dbReference>
<dbReference type="Gene3D" id="3.30.70.100">
    <property type="match status" value="1"/>
</dbReference>
<dbReference type="EMBL" id="CP020465">
    <property type="protein sequence ID" value="ASP49425.1"/>
    <property type="molecule type" value="Genomic_DNA"/>
</dbReference>
<evidence type="ECO:0000313" key="1">
    <source>
        <dbReference type="EMBL" id="ASP49425.1"/>
    </source>
</evidence>
<dbReference type="InterPro" id="IPR011008">
    <property type="entry name" value="Dimeric_a/b-barrel"/>
</dbReference>
<proteinExistence type="predicted"/>
<gene>
    <name evidence="1" type="ORF">B5D82_17600</name>
</gene>
<dbReference type="RefSeq" id="WP_081153405.1">
    <property type="nucleotide sequence ID" value="NZ_CP020465.1"/>
</dbReference>
<name>A0A222GC02_9GAMM</name>
<dbReference type="KEGG" id="cber:B5D82_17600"/>
<protein>
    <submittedName>
        <fullName evidence="1">DUF1428 domain-containing protein</fullName>
    </submittedName>
</protein>